<dbReference type="EMBL" id="JAUFQU010000001">
    <property type="protein sequence ID" value="MDN3707457.1"/>
    <property type="molecule type" value="Genomic_DNA"/>
</dbReference>
<evidence type="ECO:0008006" key="4">
    <source>
        <dbReference type="Google" id="ProtNLM"/>
    </source>
</evidence>
<reference evidence="3" key="1">
    <citation type="journal article" date="2019" name="Int. J. Syst. Evol. Microbiol.">
        <title>The Global Catalogue of Microorganisms (GCM) 10K type strain sequencing project: providing services to taxonomists for standard genome sequencing and annotation.</title>
        <authorList>
            <consortium name="The Broad Institute Genomics Platform"/>
            <consortium name="The Broad Institute Genome Sequencing Center for Infectious Disease"/>
            <person name="Wu L."/>
            <person name="Ma J."/>
        </authorList>
    </citation>
    <scope>NUCLEOTIDE SEQUENCE [LARGE SCALE GENOMIC DNA]</scope>
    <source>
        <strain evidence="3">CECT 7184</strain>
    </source>
</reference>
<evidence type="ECO:0000313" key="3">
    <source>
        <dbReference type="Proteomes" id="UP001242368"/>
    </source>
</evidence>
<keyword evidence="3" id="KW-1185">Reference proteome</keyword>
<sequence>MIKKNLFLNINPFIVDKPWLYVFITLTISALFVVFISRKHIPQNPPIKRVLQLTLKSLMFRIYREQYQFYFIVRI</sequence>
<keyword evidence="1" id="KW-1133">Transmembrane helix</keyword>
<evidence type="ECO:0000256" key="1">
    <source>
        <dbReference type="SAM" id="Phobius"/>
    </source>
</evidence>
<keyword evidence="1" id="KW-0472">Membrane</keyword>
<accession>A0ABT8CV72</accession>
<organism evidence="2 3">
    <name type="scientific">Paenimyroides ceti</name>
    <dbReference type="NCBI Taxonomy" id="395087"/>
    <lineage>
        <taxon>Bacteria</taxon>
        <taxon>Pseudomonadati</taxon>
        <taxon>Bacteroidota</taxon>
        <taxon>Flavobacteriia</taxon>
        <taxon>Flavobacteriales</taxon>
        <taxon>Flavobacteriaceae</taxon>
        <taxon>Paenimyroides</taxon>
    </lineage>
</organism>
<gene>
    <name evidence="2" type="ORF">QW060_09975</name>
</gene>
<dbReference type="Proteomes" id="UP001242368">
    <property type="component" value="Unassembled WGS sequence"/>
</dbReference>
<feature type="transmembrane region" description="Helical" evidence="1">
    <location>
        <begin position="20"/>
        <end position="37"/>
    </location>
</feature>
<proteinExistence type="predicted"/>
<protein>
    <recommendedName>
        <fullName evidence="4">ATP synthase F0 subunit 8</fullName>
    </recommendedName>
</protein>
<name>A0ABT8CV72_9FLAO</name>
<comment type="caution">
    <text evidence="2">The sequence shown here is derived from an EMBL/GenBank/DDBJ whole genome shotgun (WGS) entry which is preliminary data.</text>
</comment>
<keyword evidence="1" id="KW-0812">Transmembrane</keyword>
<evidence type="ECO:0000313" key="2">
    <source>
        <dbReference type="EMBL" id="MDN3707457.1"/>
    </source>
</evidence>
<dbReference type="RefSeq" id="WP_290363430.1">
    <property type="nucleotide sequence ID" value="NZ_JAUFQU010000001.1"/>
</dbReference>